<organism evidence="2 3">
    <name type="scientific">Lactuca sativa</name>
    <name type="common">Garden lettuce</name>
    <dbReference type="NCBI Taxonomy" id="4236"/>
    <lineage>
        <taxon>Eukaryota</taxon>
        <taxon>Viridiplantae</taxon>
        <taxon>Streptophyta</taxon>
        <taxon>Embryophyta</taxon>
        <taxon>Tracheophyta</taxon>
        <taxon>Spermatophyta</taxon>
        <taxon>Magnoliopsida</taxon>
        <taxon>eudicotyledons</taxon>
        <taxon>Gunneridae</taxon>
        <taxon>Pentapetalae</taxon>
        <taxon>asterids</taxon>
        <taxon>campanulids</taxon>
        <taxon>Asterales</taxon>
        <taxon>Asteraceae</taxon>
        <taxon>Cichorioideae</taxon>
        <taxon>Cichorieae</taxon>
        <taxon>Lactucinae</taxon>
        <taxon>Lactuca</taxon>
    </lineage>
</organism>
<dbReference type="PANTHER" id="PTHR15503:SF22">
    <property type="entry name" value="TRANSPOSON TY3-I GAG POLYPROTEIN"/>
    <property type="match status" value="1"/>
</dbReference>
<feature type="region of interest" description="Disordered" evidence="1">
    <location>
        <begin position="127"/>
        <end position="152"/>
    </location>
</feature>
<proteinExistence type="predicted"/>
<dbReference type="InterPro" id="IPR032567">
    <property type="entry name" value="RTL1-rel"/>
</dbReference>
<name>A0A9R1WNE3_LACSA</name>
<evidence type="ECO:0000256" key="1">
    <source>
        <dbReference type="SAM" id="MobiDB-lite"/>
    </source>
</evidence>
<protein>
    <submittedName>
        <fullName evidence="2">Uncharacterized protein</fullName>
    </submittedName>
</protein>
<reference evidence="2 3" key="1">
    <citation type="journal article" date="2017" name="Nat. Commun.">
        <title>Genome assembly with in vitro proximity ligation data and whole-genome triplication in lettuce.</title>
        <authorList>
            <person name="Reyes-Chin-Wo S."/>
            <person name="Wang Z."/>
            <person name="Yang X."/>
            <person name="Kozik A."/>
            <person name="Arikit S."/>
            <person name="Song C."/>
            <person name="Xia L."/>
            <person name="Froenicke L."/>
            <person name="Lavelle D.O."/>
            <person name="Truco M.J."/>
            <person name="Xia R."/>
            <person name="Zhu S."/>
            <person name="Xu C."/>
            <person name="Xu H."/>
            <person name="Xu X."/>
            <person name="Cox K."/>
            <person name="Korf I."/>
            <person name="Meyers B.C."/>
            <person name="Michelmore R.W."/>
        </authorList>
    </citation>
    <scope>NUCLEOTIDE SEQUENCE [LARGE SCALE GENOMIC DNA]</scope>
    <source>
        <strain evidence="3">cv. Salinas</strain>
        <tissue evidence="2">Seedlings</tissue>
    </source>
</reference>
<gene>
    <name evidence="2" type="ORF">LSAT_V11C100008040</name>
</gene>
<evidence type="ECO:0000313" key="2">
    <source>
        <dbReference type="EMBL" id="KAJ0228530.1"/>
    </source>
</evidence>
<comment type="caution">
    <text evidence="2">The sequence shown here is derived from an EMBL/GenBank/DDBJ whole genome shotgun (WGS) entry which is preliminary data.</text>
</comment>
<evidence type="ECO:0000313" key="3">
    <source>
        <dbReference type="Proteomes" id="UP000235145"/>
    </source>
</evidence>
<dbReference type="Pfam" id="PF08284">
    <property type="entry name" value="RVP_2"/>
    <property type="match status" value="1"/>
</dbReference>
<dbReference type="PANTHER" id="PTHR15503">
    <property type="entry name" value="LDOC1 RELATED"/>
    <property type="match status" value="1"/>
</dbReference>
<accession>A0A9R1WNE3</accession>
<sequence>MHNEIIWKLDELVGKIGKLKRGNSAETPNSGINTPVLTVVGALTNGYSGGVRPEIHQTIGTEQVALVNFIDGLQSPIKTELPMWEPENLGRAFQLAQQIEEMNWFLLNSGYGILSPKNGSSVNHRTFGGKSSIQTTGTWARSDSGYKRNGNLEDKPLTEAQINDKRAKGLCYKSDDKWFRGHKCKTHVNVILVEEEEDTPGEEATGGIEPNLDSTKVRSTVEVSLNSVAGLTSPKTMKIRGSIGNHQVVTLIEPGDTHIFISTTLVATLELLISDTEPYGIRIGTGDKEYGHGICQGVLLQLQDIDIIEDFLPLRLEISVKSMERELRKEKRGAMIELSHIKTGEILGRKIPGFLQQVIHKFQGVFKEPKGLPPRRHIEHQIVLQEGTTPVNVRPYRYPHFQKEEI</sequence>
<dbReference type="Proteomes" id="UP000235145">
    <property type="component" value="Unassembled WGS sequence"/>
</dbReference>
<feature type="compositionally biased region" description="Polar residues" evidence="1">
    <location>
        <begin position="127"/>
        <end position="141"/>
    </location>
</feature>
<dbReference type="EMBL" id="NBSK02000001">
    <property type="protein sequence ID" value="KAJ0228530.1"/>
    <property type="molecule type" value="Genomic_DNA"/>
</dbReference>
<keyword evidence="3" id="KW-1185">Reference proteome</keyword>
<dbReference type="AlphaFoldDB" id="A0A9R1WNE3"/>